<name>D4Z2M4_SPHIU</name>
<dbReference type="AlphaFoldDB" id="D4Z2M4"/>
<sequence>MSRHDASDLAIRLGRNAEAVCRHYLSCGHRAGRYWLVGDAQNSPGRSMFVRLNGPETGKGAAGKWTDAANGEHGDLLDVIRETQGLIDFKDVAAEARRFLSLPHPEPERTRVPSGREIGGSVGSPEAALRLFAMSQPIGGTLAATYLRGRAITPLSGVTALRYHPRCYYRPDEHSPTEIWPAMVASVTDLAGRQTGAHRTWLAPDGSGKAPVETPRRAMGNLLGHGVRFGVAGEVLAAGEGIETVLSVRMALPRMPMLAALSAAHLAAILFPATLRRLYVLRDRDPAGDGARDNLIARAESAGIEAVSVSPVEEDFNDDLRRRGKAALGVALRDQLRPEDVSRFMAM</sequence>
<evidence type="ECO:0000313" key="3">
    <source>
        <dbReference type="EMBL" id="BAI96856.1"/>
    </source>
</evidence>
<feature type="domain" description="DUF7146" evidence="2">
    <location>
        <begin position="124"/>
        <end position="229"/>
    </location>
</feature>
<dbReference type="Pfam" id="PF23639">
    <property type="entry name" value="DUF7146"/>
    <property type="match status" value="1"/>
</dbReference>
<dbReference type="KEGG" id="sjp:SJA_C1-20220"/>
<reference evidence="3 4" key="1">
    <citation type="journal article" date="2010" name="J. Bacteriol.">
        <title>Complete genome sequence of the representative gamma-hexachlorocyclohexane-degrading bacterium Sphingobium japonicum UT26.</title>
        <authorList>
            <person name="Nagata Y."/>
            <person name="Ohtsubo Y."/>
            <person name="Endo R."/>
            <person name="Ichikawa N."/>
            <person name="Ankai A."/>
            <person name="Oguchi A."/>
            <person name="Fukui S."/>
            <person name="Fujita N."/>
            <person name="Tsuda M."/>
        </authorList>
    </citation>
    <scope>NUCLEOTIDE SEQUENCE [LARGE SCALE GENOMIC DNA]</scope>
    <source>
        <strain evidence="4">DSM 16413 / CCM 7287 / MTCC 6362 / UT26 / NBRC 101211 / UT26S</strain>
    </source>
</reference>
<dbReference type="EMBL" id="AP010803">
    <property type="protein sequence ID" value="BAI96856.1"/>
    <property type="molecule type" value="Genomic_DNA"/>
</dbReference>
<dbReference type="Pfam" id="PF13362">
    <property type="entry name" value="Toprim_3"/>
    <property type="match status" value="1"/>
</dbReference>
<evidence type="ECO:0008006" key="5">
    <source>
        <dbReference type="Google" id="ProtNLM"/>
    </source>
</evidence>
<dbReference type="STRING" id="452662.SJA_C1-20220"/>
<evidence type="ECO:0000313" key="4">
    <source>
        <dbReference type="Proteomes" id="UP000007753"/>
    </source>
</evidence>
<proteinExistence type="predicted"/>
<dbReference type="eggNOG" id="COG4643">
    <property type="taxonomic scope" value="Bacteria"/>
</dbReference>
<dbReference type="Proteomes" id="UP000007753">
    <property type="component" value="Chromosome 1"/>
</dbReference>
<evidence type="ECO:0000259" key="1">
    <source>
        <dbReference type="Pfam" id="PF13362"/>
    </source>
</evidence>
<dbReference type="GeneID" id="29273606"/>
<organism evidence="3 4">
    <name type="scientific">Sphingobium indicum (strain DSM 16413 / CCM 7287 / MTCC 6362 / UT26 / NBRC 101211 / UT26S)</name>
    <name type="common">Sphingobium japonicum</name>
    <dbReference type="NCBI Taxonomy" id="452662"/>
    <lineage>
        <taxon>Bacteria</taxon>
        <taxon>Pseudomonadati</taxon>
        <taxon>Pseudomonadota</taxon>
        <taxon>Alphaproteobacteria</taxon>
        <taxon>Sphingomonadales</taxon>
        <taxon>Sphingomonadaceae</taxon>
        <taxon>Sphingobium</taxon>
    </lineage>
</organism>
<dbReference type="HOGENOM" id="CLU_803799_0_0_5"/>
<dbReference type="InterPro" id="IPR055570">
    <property type="entry name" value="DUF7146"/>
</dbReference>
<dbReference type="RefSeq" id="WP_013040319.1">
    <property type="nucleotide sequence ID" value="NC_014006.1"/>
</dbReference>
<dbReference type="InterPro" id="IPR006171">
    <property type="entry name" value="TOPRIM_dom"/>
</dbReference>
<gene>
    <name evidence="3" type="ordered locus">SJA_C1-20220</name>
</gene>
<protein>
    <recommendedName>
        <fullName evidence="5">DNA primase</fullName>
    </recommendedName>
</protein>
<feature type="domain" description="Toprim" evidence="1">
    <location>
        <begin position="236"/>
        <end position="325"/>
    </location>
</feature>
<accession>D4Z2M4</accession>
<keyword evidence="4" id="KW-1185">Reference proteome</keyword>
<evidence type="ECO:0000259" key="2">
    <source>
        <dbReference type="Pfam" id="PF23639"/>
    </source>
</evidence>